<dbReference type="EMBL" id="AAWS01000070">
    <property type="protein sequence ID" value="EAY24416.1"/>
    <property type="molecule type" value="Genomic_DNA"/>
</dbReference>
<evidence type="ECO:0000313" key="2">
    <source>
        <dbReference type="Proteomes" id="UP000004095"/>
    </source>
</evidence>
<comment type="caution">
    <text evidence="1">The sequence shown here is derived from an EMBL/GenBank/DDBJ whole genome shotgun (WGS) entry which is preliminary data.</text>
</comment>
<protein>
    <submittedName>
        <fullName evidence="1">Uncharacterized protein</fullName>
    </submittedName>
</protein>
<dbReference type="AlphaFoldDB" id="A1ZYY0"/>
<name>A1ZYY0_MICM2</name>
<proteinExistence type="predicted"/>
<dbReference type="Proteomes" id="UP000004095">
    <property type="component" value="Unassembled WGS sequence"/>
</dbReference>
<keyword evidence="2" id="KW-1185">Reference proteome</keyword>
<reference evidence="1 2" key="1">
    <citation type="submission" date="2007-01" db="EMBL/GenBank/DDBJ databases">
        <authorList>
            <person name="Haygood M."/>
            <person name="Podell S."/>
            <person name="Anderson C."/>
            <person name="Hopkinson B."/>
            <person name="Roe K."/>
            <person name="Barbeau K."/>
            <person name="Gaasterland T."/>
            <person name="Ferriera S."/>
            <person name="Johnson J."/>
            <person name="Kravitz S."/>
            <person name="Beeson K."/>
            <person name="Sutton G."/>
            <person name="Rogers Y.-H."/>
            <person name="Friedman R."/>
            <person name="Frazier M."/>
            <person name="Venter J.C."/>
        </authorList>
    </citation>
    <scope>NUCLEOTIDE SEQUENCE [LARGE SCALE GENOMIC DNA]</scope>
    <source>
        <strain evidence="1 2">ATCC 23134</strain>
    </source>
</reference>
<organism evidence="1 2">
    <name type="scientific">Microscilla marina ATCC 23134</name>
    <dbReference type="NCBI Taxonomy" id="313606"/>
    <lineage>
        <taxon>Bacteria</taxon>
        <taxon>Pseudomonadati</taxon>
        <taxon>Bacteroidota</taxon>
        <taxon>Cytophagia</taxon>
        <taxon>Cytophagales</taxon>
        <taxon>Microscillaceae</taxon>
        <taxon>Microscilla</taxon>
    </lineage>
</organism>
<gene>
    <name evidence="1" type="ORF">M23134_01756</name>
</gene>
<sequence length="142" mass="16526">MNYRTLFTSEHLDIFDLSPYIPCAILVSWKGHWGVEEYHKELLQQTLDHFRDHHTQIMVSDHSTLQMVTLDLQELLEDWYYKEASKHGLKVEIWIEPTDILARASVSLMLGGDLSRNTEMLMPKVPDLDEALLLASQFAEQL</sequence>
<accession>A1ZYY0</accession>
<dbReference type="RefSeq" id="WP_002704873.1">
    <property type="nucleotide sequence ID" value="NZ_AAWS01000070.1"/>
</dbReference>
<evidence type="ECO:0000313" key="1">
    <source>
        <dbReference type="EMBL" id="EAY24416.1"/>
    </source>
</evidence>
<dbReference type="eggNOG" id="ENOG502ZUUY">
    <property type="taxonomic scope" value="Bacteria"/>
</dbReference>